<dbReference type="GO" id="GO:0005634">
    <property type="term" value="C:nucleus"/>
    <property type="evidence" value="ECO:0007669"/>
    <property type="project" value="TreeGrafter"/>
</dbReference>
<dbReference type="Pfam" id="PF00491">
    <property type="entry name" value="Arginase"/>
    <property type="match status" value="1"/>
</dbReference>
<dbReference type="GO" id="GO:0005829">
    <property type="term" value="C:cytosol"/>
    <property type="evidence" value="ECO:0007669"/>
    <property type="project" value="TreeGrafter"/>
</dbReference>
<dbReference type="GO" id="GO:0030145">
    <property type="term" value="F:manganese ion binding"/>
    <property type="evidence" value="ECO:0007669"/>
    <property type="project" value="TreeGrafter"/>
</dbReference>
<reference evidence="12 13" key="1">
    <citation type="journal article" date="2019" name="Sci. Rep.">
        <title>A multi-omics analysis of the grapevine pathogen Lasiodiplodia theobromae reveals that temperature affects the expression of virulence- and pathogenicity-related genes.</title>
        <authorList>
            <person name="Felix C."/>
            <person name="Meneses R."/>
            <person name="Goncalves M.F.M."/>
            <person name="Tilleman L."/>
            <person name="Duarte A.S."/>
            <person name="Jorrin-Novo J.V."/>
            <person name="Van de Peer Y."/>
            <person name="Deforce D."/>
            <person name="Van Nieuwerburgh F."/>
            <person name="Esteves A.C."/>
            <person name="Alves A."/>
        </authorList>
    </citation>
    <scope>NUCLEOTIDE SEQUENCE [LARGE SCALE GENOMIC DNA]</scope>
    <source>
        <strain evidence="12 13">LA-SOL3</strain>
    </source>
</reference>
<evidence type="ECO:0000256" key="3">
    <source>
        <dbReference type="ARBA" id="ARBA00018123"/>
    </source>
</evidence>
<keyword evidence="13" id="KW-1185">Reference proteome</keyword>
<comment type="pathway">
    <text evidence="1">Nitrogen metabolism; urea cycle; L-ornithine and urea from L-arginine: step 1/1.</text>
</comment>
<dbReference type="EC" id="3.5.3.1" evidence="2 11"/>
<evidence type="ECO:0000313" key="12">
    <source>
        <dbReference type="EMBL" id="KAB2571946.1"/>
    </source>
</evidence>
<dbReference type="PRINTS" id="PR00116">
    <property type="entry name" value="ARGINASE"/>
</dbReference>
<evidence type="ECO:0000256" key="5">
    <source>
        <dbReference type="ARBA" id="ARBA00022723"/>
    </source>
</evidence>
<sequence length="364" mass="39100">MVTKYLPRFTSPLRRCLTTTEMAAAKLPSPSTLRRPVGLTAAAFAGGQAKKGVDRGPAALLAGGLLSQLRHDLGLSVHWDGQFHNYSNLIPDNDPDVRGMHRPRAVSAATRALSAQVHAHVLGGRVALTLGGDHSIGMGTVSGVARAVSEGAFGAGKELGVVWVDAHGDINTPATSASGNVHGMPLAFLLGLVAEGGTGEEEVEEDVFGWMGREHRVSPRKLVYVGLRDLDEAEKRAIRENGIKAYTMRDVERYGIGEVMERALAWLGHDTPIHLSFDIDSLDPSFAPSTGFPVWEGLTLREGNFIAETIAATGNLVGLDLVEINPTIAPEVRCPIYLQSLQTDLFKRKWIKPSEQAALYCAAR</sequence>
<keyword evidence="4 11" id="KW-0056">Arginine metabolism</keyword>
<dbReference type="FunFam" id="3.40.800.10:FF:000012">
    <property type="entry name" value="Arginase"/>
    <property type="match status" value="1"/>
</dbReference>
<dbReference type="InterPro" id="IPR023696">
    <property type="entry name" value="Ureohydrolase_dom_sf"/>
</dbReference>
<evidence type="ECO:0000256" key="7">
    <source>
        <dbReference type="ARBA" id="ARBA00023211"/>
    </source>
</evidence>
<organism evidence="12 13">
    <name type="scientific">Lasiodiplodia theobromae</name>
    <dbReference type="NCBI Taxonomy" id="45133"/>
    <lineage>
        <taxon>Eukaryota</taxon>
        <taxon>Fungi</taxon>
        <taxon>Dikarya</taxon>
        <taxon>Ascomycota</taxon>
        <taxon>Pezizomycotina</taxon>
        <taxon>Dothideomycetes</taxon>
        <taxon>Dothideomycetes incertae sedis</taxon>
        <taxon>Botryosphaeriales</taxon>
        <taxon>Botryosphaeriaceae</taxon>
        <taxon>Lasiodiplodia</taxon>
    </lineage>
</organism>
<comment type="catalytic activity">
    <reaction evidence="8 11">
        <text>L-arginine + H2O = urea + L-ornithine</text>
        <dbReference type="Rhea" id="RHEA:20569"/>
        <dbReference type="ChEBI" id="CHEBI:15377"/>
        <dbReference type="ChEBI" id="CHEBI:16199"/>
        <dbReference type="ChEBI" id="CHEBI:32682"/>
        <dbReference type="ChEBI" id="CHEBI:46911"/>
        <dbReference type="EC" id="3.5.3.1"/>
    </reaction>
</comment>
<comment type="caution">
    <text evidence="12">The sequence shown here is derived from an EMBL/GenBank/DDBJ whole genome shotgun (WGS) entry which is preliminary data.</text>
</comment>
<evidence type="ECO:0000256" key="8">
    <source>
        <dbReference type="ARBA" id="ARBA00047391"/>
    </source>
</evidence>
<dbReference type="PANTHER" id="PTHR43782">
    <property type="entry name" value="ARGINASE"/>
    <property type="match status" value="1"/>
</dbReference>
<dbReference type="GO" id="GO:0000050">
    <property type="term" value="P:urea cycle"/>
    <property type="evidence" value="ECO:0007669"/>
    <property type="project" value="UniProtKB-UniPathway"/>
</dbReference>
<name>A0A5N5D2R4_9PEZI</name>
<keyword evidence="7 11" id="KW-0464">Manganese</keyword>
<dbReference type="SUPFAM" id="SSF52768">
    <property type="entry name" value="Arginase/deacetylase"/>
    <property type="match status" value="1"/>
</dbReference>
<evidence type="ECO:0000256" key="6">
    <source>
        <dbReference type="ARBA" id="ARBA00022801"/>
    </source>
</evidence>
<dbReference type="PROSITE" id="PS51409">
    <property type="entry name" value="ARGINASE_2"/>
    <property type="match status" value="1"/>
</dbReference>
<dbReference type="UniPathway" id="UPA00158">
    <property type="reaction ID" value="UER00270"/>
</dbReference>
<dbReference type="Gene3D" id="3.40.800.10">
    <property type="entry name" value="Ureohydrolase domain"/>
    <property type="match status" value="1"/>
</dbReference>
<comment type="similarity">
    <text evidence="9 10">Belongs to the arginase family.</text>
</comment>
<dbReference type="InterPro" id="IPR020855">
    <property type="entry name" value="Ureohydrolase_Mn_BS"/>
</dbReference>
<dbReference type="InterPro" id="IPR006035">
    <property type="entry name" value="Ureohydrolase"/>
</dbReference>
<evidence type="ECO:0000256" key="1">
    <source>
        <dbReference type="ARBA" id="ARBA00005098"/>
    </source>
</evidence>
<gene>
    <name evidence="12" type="primary">ARG_1</name>
    <name evidence="12" type="ORF">DBV05_g9401</name>
</gene>
<dbReference type="NCBIfam" id="TIGR01229">
    <property type="entry name" value="rocF_arginase"/>
    <property type="match status" value="1"/>
</dbReference>
<dbReference type="AlphaFoldDB" id="A0A5N5D2R4"/>
<proteinExistence type="inferred from homology"/>
<evidence type="ECO:0000313" key="13">
    <source>
        <dbReference type="Proteomes" id="UP000325902"/>
    </source>
</evidence>
<dbReference type="GO" id="GO:0004053">
    <property type="term" value="F:arginase activity"/>
    <property type="evidence" value="ECO:0007669"/>
    <property type="project" value="UniProtKB-EC"/>
</dbReference>
<evidence type="ECO:0000256" key="4">
    <source>
        <dbReference type="ARBA" id="ARBA00022503"/>
    </source>
</evidence>
<dbReference type="CDD" id="cd09989">
    <property type="entry name" value="Arginase"/>
    <property type="match status" value="1"/>
</dbReference>
<dbReference type="EMBL" id="VCHE01000089">
    <property type="protein sequence ID" value="KAB2571946.1"/>
    <property type="molecule type" value="Genomic_DNA"/>
</dbReference>
<dbReference type="Proteomes" id="UP000325902">
    <property type="component" value="Unassembled WGS sequence"/>
</dbReference>
<evidence type="ECO:0000256" key="11">
    <source>
        <dbReference type="RuleBase" id="RU361159"/>
    </source>
</evidence>
<comment type="cofactor">
    <cofactor evidence="11">
        <name>Mn(2+)</name>
        <dbReference type="ChEBI" id="CHEBI:29035"/>
    </cofactor>
    <text evidence="11">Binds 2 manganese ions per subunit.</text>
</comment>
<accession>A0A5N5D2R4</accession>
<dbReference type="OrthoDB" id="9992747at2759"/>
<evidence type="ECO:0000256" key="10">
    <source>
        <dbReference type="RuleBase" id="RU003684"/>
    </source>
</evidence>
<dbReference type="PANTHER" id="PTHR43782:SF3">
    <property type="entry name" value="ARGINASE"/>
    <property type="match status" value="1"/>
</dbReference>
<protein>
    <recommendedName>
        <fullName evidence="3 11">Arginase</fullName>
        <ecNumber evidence="2 11">3.5.3.1</ecNumber>
    </recommendedName>
</protein>
<dbReference type="PROSITE" id="PS01053">
    <property type="entry name" value="ARGINASE_1"/>
    <property type="match status" value="1"/>
</dbReference>
<dbReference type="GO" id="GO:0006525">
    <property type="term" value="P:arginine metabolic process"/>
    <property type="evidence" value="ECO:0007669"/>
    <property type="project" value="UniProtKB-KW"/>
</dbReference>
<evidence type="ECO:0000256" key="9">
    <source>
        <dbReference type="PROSITE-ProRule" id="PRU00742"/>
    </source>
</evidence>
<keyword evidence="5 11" id="KW-0479">Metal-binding</keyword>
<dbReference type="InterPro" id="IPR014033">
    <property type="entry name" value="Arginase"/>
</dbReference>
<evidence type="ECO:0000256" key="2">
    <source>
        <dbReference type="ARBA" id="ARBA00012168"/>
    </source>
</evidence>
<keyword evidence="6 10" id="KW-0378">Hydrolase</keyword>